<dbReference type="Proteomes" id="UP000298179">
    <property type="component" value="Unassembled WGS sequence"/>
</dbReference>
<gene>
    <name evidence="1" type="ORF">E3C22_10460</name>
</gene>
<reference evidence="1 2" key="1">
    <citation type="submission" date="2019-03" db="EMBL/GenBank/DDBJ databases">
        <title>Jiella endophytica sp. nov., a novel endophytic bacterium isolated from root of Ficus microcarpa Linn. f.</title>
        <authorList>
            <person name="Tuo L."/>
        </authorList>
    </citation>
    <scope>NUCLEOTIDE SEQUENCE [LARGE SCALE GENOMIC DNA]</scope>
    <source>
        <strain evidence="1 2">CBS5Q-3</strain>
    </source>
</reference>
<protein>
    <submittedName>
        <fullName evidence="1">Phosphatase</fullName>
    </submittedName>
</protein>
<dbReference type="AlphaFoldDB" id="A0A4Y8RIQ4"/>
<proteinExistence type="predicted"/>
<name>A0A4Y8RIQ4_9HYPH</name>
<comment type="caution">
    <text evidence="1">The sequence shown here is derived from an EMBL/GenBank/DDBJ whole genome shotgun (WGS) entry which is preliminary data.</text>
</comment>
<dbReference type="OrthoDB" id="7915903at2"/>
<organism evidence="1 2">
    <name type="scientific">Jiella endophytica</name>
    <dbReference type="NCBI Taxonomy" id="2558362"/>
    <lineage>
        <taxon>Bacteria</taxon>
        <taxon>Pseudomonadati</taxon>
        <taxon>Pseudomonadota</taxon>
        <taxon>Alphaproteobacteria</taxon>
        <taxon>Hyphomicrobiales</taxon>
        <taxon>Aurantimonadaceae</taxon>
        <taxon>Jiella</taxon>
    </lineage>
</organism>
<dbReference type="RefSeq" id="WP_134761975.1">
    <property type="nucleotide sequence ID" value="NZ_SOZD01000003.1"/>
</dbReference>
<keyword evidence="2" id="KW-1185">Reference proteome</keyword>
<accession>A0A4Y8RIQ4</accession>
<sequence length="181" mass="19286">MLICGQSEARRFYADLAPTHVVSIVTPGRSYLGPKDVAPDCHLKLEFDDVEEPGRPGAPTPEIIDAVAAFVAALPEAARLCVHGLQGVRRAPAIGLGILAGALAPNDAAAALAPFCRHAPDPNLLVVRLFDEALELNGKLTGACEARFVTSGATLRRRGQDDCSDFDFEMLAIEEDRVRQG</sequence>
<evidence type="ECO:0000313" key="1">
    <source>
        <dbReference type="EMBL" id="TFF22874.1"/>
    </source>
</evidence>
<evidence type="ECO:0000313" key="2">
    <source>
        <dbReference type="Proteomes" id="UP000298179"/>
    </source>
</evidence>
<dbReference type="EMBL" id="SOZD01000003">
    <property type="protein sequence ID" value="TFF22874.1"/>
    <property type="molecule type" value="Genomic_DNA"/>
</dbReference>